<dbReference type="Proteomes" id="UP000298213">
    <property type="component" value="Unassembled WGS sequence"/>
</dbReference>
<comment type="caution">
    <text evidence="1">The sequence shown here is derived from an EMBL/GenBank/DDBJ whole genome shotgun (WGS) entry which is preliminary data.</text>
</comment>
<evidence type="ECO:0000313" key="2">
    <source>
        <dbReference type="Proteomes" id="UP000298213"/>
    </source>
</evidence>
<dbReference type="RefSeq" id="WP_135086208.1">
    <property type="nucleotide sequence ID" value="NZ_SPDV01000016.1"/>
</dbReference>
<keyword evidence="2" id="KW-1185">Reference proteome</keyword>
<gene>
    <name evidence="1" type="ORF">E2493_09765</name>
</gene>
<accession>A0A4Y8ZQY5</accession>
<proteinExistence type="predicted"/>
<dbReference type="EMBL" id="SPDV01000016">
    <property type="protein sequence ID" value="TFI58413.1"/>
    <property type="molecule type" value="Genomic_DNA"/>
</dbReference>
<dbReference type="AlphaFoldDB" id="A0A4Y8ZQY5"/>
<evidence type="ECO:0000313" key="1">
    <source>
        <dbReference type="EMBL" id="TFI58413.1"/>
    </source>
</evidence>
<sequence length="67" mass="7250">MADQTGRVPAEELRRRAAHYRRLARECAYPEGVDLLLLMADVHDDEAAAAAGEVEGPFMARPTPSAG</sequence>
<protein>
    <submittedName>
        <fullName evidence="1">Uncharacterized protein</fullName>
    </submittedName>
</protein>
<reference evidence="1 2" key="1">
    <citation type="submission" date="2019-03" db="EMBL/GenBank/DDBJ databases">
        <title>Genome sequence of Sphingomonas sp. 17J27-24.</title>
        <authorList>
            <person name="Kim M."/>
            <person name="Maeng S."/>
            <person name="Sathiyaraj S."/>
        </authorList>
    </citation>
    <scope>NUCLEOTIDE SEQUENCE [LARGE SCALE GENOMIC DNA]</scope>
    <source>
        <strain evidence="1 2">17J27-24</strain>
    </source>
</reference>
<name>A0A4Y8ZQY5_9SPHN</name>
<organism evidence="1 2">
    <name type="scientific">Sphingomonas parva</name>
    <dbReference type="NCBI Taxonomy" id="2555898"/>
    <lineage>
        <taxon>Bacteria</taxon>
        <taxon>Pseudomonadati</taxon>
        <taxon>Pseudomonadota</taxon>
        <taxon>Alphaproteobacteria</taxon>
        <taxon>Sphingomonadales</taxon>
        <taxon>Sphingomonadaceae</taxon>
        <taxon>Sphingomonas</taxon>
    </lineage>
</organism>